<keyword evidence="8 9" id="KW-0326">Glycosidase</keyword>
<evidence type="ECO:0000256" key="6">
    <source>
        <dbReference type="ARBA" id="ARBA00022638"/>
    </source>
</evidence>
<dbReference type="GO" id="GO:0031640">
    <property type="term" value="P:killing of cells of another organism"/>
    <property type="evidence" value="ECO:0007669"/>
    <property type="project" value="UniProtKB-KW"/>
</dbReference>
<dbReference type="GO" id="GO:0003796">
    <property type="term" value="F:lysozyme activity"/>
    <property type="evidence" value="ECO:0007669"/>
    <property type="project" value="UniProtKB-UniRule"/>
</dbReference>
<dbReference type="GO" id="GO:0050830">
    <property type="term" value="P:defense response to Gram-positive bacterium"/>
    <property type="evidence" value="ECO:0007669"/>
    <property type="project" value="TreeGrafter"/>
</dbReference>
<dbReference type="PANTHER" id="PTHR31698">
    <property type="entry name" value="LYSOZYME G FAMILY MEMBER"/>
    <property type="match status" value="1"/>
</dbReference>
<evidence type="ECO:0000256" key="9">
    <source>
        <dbReference type="PIRNR" id="PIRNR001065"/>
    </source>
</evidence>
<evidence type="ECO:0000256" key="1">
    <source>
        <dbReference type="ARBA" id="ARBA00000632"/>
    </source>
</evidence>
<dbReference type="FunCoup" id="A0A6P7XWD4">
    <property type="interactions" value="220"/>
</dbReference>
<dbReference type="Proteomes" id="UP000515156">
    <property type="component" value="Chromosome 4"/>
</dbReference>
<evidence type="ECO:0000256" key="10">
    <source>
        <dbReference type="PIRSR" id="PIRSR001065-1"/>
    </source>
</evidence>
<evidence type="ECO:0000256" key="4">
    <source>
        <dbReference type="ARBA" id="ARBA00016485"/>
    </source>
</evidence>
<reference evidence="12" key="1">
    <citation type="submission" date="2025-08" db="UniProtKB">
        <authorList>
            <consortium name="RefSeq"/>
        </authorList>
    </citation>
    <scope>IDENTIFICATION</scope>
</reference>
<keyword evidence="7 9" id="KW-0378">Hydrolase</keyword>
<dbReference type="KEGG" id="muo:115469104"/>
<feature type="active site" evidence="10">
    <location>
        <position position="77"/>
    </location>
</feature>
<dbReference type="SUPFAM" id="SSF53955">
    <property type="entry name" value="Lysozyme-like"/>
    <property type="match status" value="1"/>
</dbReference>
<dbReference type="GO" id="GO:0005576">
    <property type="term" value="C:extracellular region"/>
    <property type="evidence" value="ECO:0007669"/>
    <property type="project" value="TreeGrafter"/>
</dbReference>
<dbReference type="InterPro" id="IPR002152">
    <property type="entry name" value="Glyco_hydro_23"/>
</dbReference>
<keyword evidence="11" id="KW-1185">Reference proteome</keyword>
<dbReference type="EC" id="3.2.1.17" evidence="3 9"/>
<feature type="active site" evidence="10">
    <location>
        <position position="90"/>
    </location>
</feature>
<evidence type="ECO:0000256" key="3">
    <source>
        <dbReference type="ARBA" id="ARBA00012732"/>
    </source>
</evidence>
<evidence type="ECO:0000313" key="11">
    <source>
        <dbReference type="Proteomes" id="UP000515156"/>
    </source>
</evidence>
<organism evidence="11 12">
    <name type="scientific">Microcaecilia unicolor</name>
    <dbReference type="NCBI Taxonomy" id="1415580"/>
    <lineage>
        <taxon>Eukaryota</taxon>
        <taxon>Metazoa</taxon>
        <taxon>Chordata</taxon>
        <taxon>Craniata</taxon>
        <taxon>Vertebrata</taxon>
        <taxon>Euteleostomi</taxon>
        <taxon>Amphibia</taxon>
        <taxon>Gymnophiona</taxon>
        <taxon>Siphonopidae</taxon>
        <taxon>Microcaecilia</taxon>
    </lineage>
</organism>
<dbReference type="PANTHER" id="PTHR31698:SF8">
    <property type="entry name" value="LYSOZYME G-RELATED"/>
    <property type="match status" value="1"/>
</dbReference>
<evidence type="ECO:0000256" key="8">
    <source>
        <dbReference type="ARBA" id="ARBA00023295"/>
    </source>
</evidence>
<evidence type="ECO:0000313" key="12">
    <source>
        <dbReference type="RefSeq" id="XP_030057271.1"/>
    </source>
</evidence>
<dbReference type="InParanoid" id="A0A6P7XWD4"/>
<comment type="catalytic activity">
    <reaction evidence="1 9">
        <text>Hydrolysis of (1-&gt;4)-beta-linkages between N-acetylmuramic acid and N-acetyl-D-glucosamine residues in a peptidoglycan and between N-acetyl-D-glucosamine residues in chitodextrins.</text>
        <dbReference type="EC" id="3.2.1.17"/>
    </reaction>
</comment>
<dbReference type="OrthoDB" id="10021790at2759"/>
<evidence type="ECO:0000256" key="5">
    <source>
        <dbReference type="ARBA" id="ARBA00022529"/>
    </source>
</evidence>
<evidence type="ECO:0000256" key="2">
    <source>
        <dbReference type="ARBA" id="ARBA00008902"/>
    </source>
</evidence>
<dbReference type="PRINTS" id="PR00749">
    <property type="entry name" value="LYSOZYMEG"/>
</dbReference>
<dbReference type="RefSeq" id="XP_030057271.1">
    <property type="nucleotide sequence ID" value="XM_030201411.1"/>
</dbReference>
<keyword evidence="6" id="KW-0081">Bacteriolytic enzyme</keyword>
<dbReference type="FunFam" id="1.10.530.10:FF:000026">
    <property type="entry name" value="Lysozyme g"/>
    <property type="match status" value="1"/>
</dbReference>
<dbReference type="CDD" id="cd01021">
    <property type="entry name" value="GEWL"/>
    <property type="match status" value="1"/>
</dbReference>
<gene>
    <name evidence="12" type="primary">LOC115469104</name>
</gene>
<accession>A0A6P7XWD4</accession>
<evidence type="ECO:0000256" key="7">
    <source>
        <dbReference type="ARBA" id="ARBA00022801"/>
    </source>
</evidence>
<dbReference type="GeneID" id="115469104"/>
<dbReference type="Gene3D" id="1.10.530.10">
    <property type="match status" value="1"/>
</dbReference>
<dbReference type="AlphaFoldDB" id="A0A6P7XWD4"/>
<comment type="similarity">
    <text evidence="2 9">Belongs to the glycosyl hydrolase 23 family.</text>
</comment>
<dbReference type="GO" id="GO:0009253">
    <property type="term" value="P:peptidoglycan catabolic process"/>
    <property type="evidence" value="ECO:0007669"/>
    <property type="project" value="InterPro"/>
</dbReference>
<proteinExistence type="inferred from homology"/>
<keyword evidence="5" id="KW-0929">Antimicrobial</keyword>
<protein>
    <recommendedName>
        <fullName evidence="4 9">Lysozyme g</fullName>
        <ecNumber evidence="3 9">3.2.1.17</ecNumber>
    </recommendedName>
</protein>
<name>A0A6P7XWD4_9AMPH</name>
<sequence length="189" mass="20761">MGAVAAKSYGDIENVDTTGASWETAKGDNLKYNGVKASERMAKTDLPYMDNYKEDIETVAEDLGIDGAVIAGIISRESRAGTGLDDGWGDYGNAFGLMQVDKRWHKLEGEWDSVEHLTQATNILIYMINAIGDKFPDWTAEQQLKGGLAAYNMGVDSVKSYNKVDAKTTHGDYSNDVVARAQYFKLHGY</sequence>
<dbReference type="InterPro" id="IPR023346">
    <property type="entry name" value="Lysozyme-like_dom_sf"/>
</dbReference>
<dbReference type="PIRSF" id="PIRSF001065">
    <property type="entry name" value="Lysozyme_g"/>
    <property type="match status" value="1"/>
</dbReference>